<organism evidence="3 4">
    <name type="scientific">Tritrichomonas musculus</name>
    <dbReference type="NCBI Taxonomy" id="1915356"/>
    <lineage>
        <taxon>Eukaryota</taxon>
        <taxon>Metamonada</taxon>
        <taxon>Parabasalia</taxon>
        <taxon>Tritrichomonadida</taxon>
        <taxon>Tritrichomonadidae</taxon>
        <taxon>Tritrichomonas</taxon>
    </lineage>
</organism>
<accession>A0ABR2HPF5</accession>
<reference evidence="3 4" key="1">
    <citation type="submission" date="2024-04" db="EMBL/GenBank/DDBJ databases">
        <title>Tritrichomonas musculus Genome.</title>
        <authorList>
            <person name="Alves-Ferreira E."/>
            <person name="Grigg M."/>
            <person name="Lorenzi H."/>
            <person name="Galac M."/>
        </authorList>
    </citation>
    <scope>NUCLEOTIDE SEQUENCE [LARGE SCALE GENOMIC DNA]</scope>
    <source>
        <strain evidence="3 4">EAF2021</strain>
    </source>
</reference>
<dbReference type="Proteomes" id="UP001470230">
    <property type="component" value="Unassembled WGS sequence"/>
</dbReference>
<keyword evidence="1" id="KW-0812">Transmembrane</keyword>
<protein>
    <submittedName>
        <fullName evidence="3">Uncharacterized protein</fullName>
    </submittedName>
</protein>
<feature type="signal peptide" evidence="2">
    <location>
        <begin position="1"/>
        <end position="15"/>
    </location>
</feature>
<proteinExistence type="predicted"/>
<evidence type="ECO:0000256" key="1">
    <source>
        <dbReference type="SAM" id="Phobius"/>
    </source>
</evidence>
<evidence type="ECO:0000256" key="2">
    <source>
        <dbReference type="SAM" id="SignalP"/>
    </source>
</evidence>
<feature type="transmembrane region" description="Helical" evidence="1">
    <location>
        <begin position="187"/>
        <end position="211"/>
    </location>
</feature>
<name>A0ABR2HPF5_9EUKA</name>
<keyword evidence="4" id="KW-1185">Reference proteome</keyword>
<sequence length="220" mass="26465">MLLYLFGFFLRYTSCKSTQTAQQEIQNYECISLNFILEDLQAIVKCNKSSMIIPYIDFQKYQFINNNCPVIINLDQNHIYSFDYIMNSVLPSLKLSERRDILFTYYDKLKLLEPYIRIIPYENVEFWMYVNESDGDRCSWENSTIFDYYYPMIEYSDWRMSCYNNYYMFHLNNNNEIVEESEMPEDIGFIMTIVLLSFIPIMIIINLFIALSKNVRVSAY</sequence>
<comment type="caution">
    <text evidence="3">The sequence shown here is derived from an EMBL/GenBank/DDBJ whole genome shotgun (WGS) entry which is preliminary data.</text>
</comment>
<keyword evidence="2" id="KW-0732">Signal</keyword>
<dbReference type="EMBL" id="JAPFFF010000025">
    <property type="protein sequence ID" value="KAK8849971.1"/>
    <property type="molecule type" value="Genomic_DNA"/>
</dbReference>
<keyword evidence="1" id="KW-1133">Transmembrane helix</keyword>
<feature type="chain" id="PRO_5045358647" evidence="2">
    <location>
        <begin position="16"/>
        <end position="220"/>
    </location>
</feature>
<evidence type="ECO:0000313" key="4">
    <source>
        <dbReference type="Proteomes" id="UP001470230"/>
    </source>
</evidence>
<evidence type="ECO:0000313" key="3">
    <source>
        <dbReference type="EMBL" id="KAK8849971.1"/>
    </source>
</evidence>
<gene>
    <name evidence="3" type="ORF">M9Y10_018564</name>
</gene>
<keyword evidence="1" id="KW-0472">Membrane</keyword>